<reference evidence="4" key="1">
    <citation type="journal article" date="2019" name="Int. J. Syst. Evol. Microbiol.">
        <title>The Global Catalogue of Microorganisms (GCM) 10K type strain sequencing project: providing services to taxonomists for standard genome sequencing and annotation.</title>
        <authorList>
            <consortium name="The Broad Institute Genomics Platform"/>
            <consortium name="The Broad Institute Genome Sequencing Center for Infectious Disease"/>
            <person name="Wu L."/>
            <person name="Ma J."/>
        </authorList>
    </citation>
    <scope>NUCLEOTIDE SEQUENCE [LARGE SCALE GENOMIC DNA]</scope>
    <source>
        <strain evidence="4">CCUG 61485</strain>
    </source>
</reference>
<dbReference type="Proteomes" id="UP001597201">
    <property type="component" value="Unassembled WGS sequence"/>
</dbReference>
<dbReference type="PANTHER" id="PTHR43708">
    <property type="entry name" value="CONSERVED EXPRESSED OXIDOREDUCTASE (EUROFUNG)"/>
    <property type="match status" value="1"/>
</dbReference>
<organism evidence="3 4">
    <name type="scientific">Namhaeicola litoreus</name>
    <dbReference type="NCBI Taxonomy" id="1052145"/>
    <lineage>
        <taxon>Bacteria</taxon>
        <taxon>Pseudomonadati</taxon>
        <taxon>Bacteroidota</taxon>
        <taxon>Flavobacteriia</taxon>
        <taxon>Flavobacteriales</taxon>
        <taxon>Flavobacteriaceae</taxon>
        <taxon>Namhaeicola</taxon>
    </lineage>
</organism>
<dbReference type="Gene3D" id="3.40.50.720">
    <property type="entry name" value="NAD(P)-binding Rossmann-like Domain"/>
    <property type="match status" value="1"/>
</dbReference>
<sequence>MKTKLKGVAIGAGYFSKFQYEAWTRIPEVEITALCNSNLERAKNIMTSYGIKNHYTCYKEMILKESPDFIDIITPPETHFEMCKFAADQGVHIVCQKPLAPSYEESKKIVDYVSSKNIRFVIHENFRFQPWHREIKKIIEQGEIGDLFSLNFRSRMGDGWGKDAYLSRQPYFRDYKKLLIYETGVHFIDTFRFHAGEITSVYAILKRLNPVIKGEDSGLMILNFENSSHAIWDANRYNENNFKKQRYTFGEYLIDGSKGTIRLYSDGNLTIQKLGEAEKPHTYKHRDIGFAGDCCYIFQKDFVANLLSGKPFETSGENYLQTLKAQEAVYKSAEINSPVSLKVKKPYGL</sequence>
<dbReference type="Gene3D" id="3.30.360.10">
    <property type="entry name" value="Dihydrodipicolinate Reductase, domain 2"/>
    <property type="match status" value="1"/>
</dbReference>
<comment type="caution">
    <text evidence="3">The sequence shown here is derived from an EMBL/GenBank/DDBJ whole genome shotgun (WGS) entry which is preliminary data.</text>
</comment>
<accession>A0ABW3Y3Z9</accession>
<dbReference type="Pfam" id="PF22725">
    <property type="entry name" value="GFO_IDH_MocA_C3"/>
    <property type="match status" value="1"/>
</dbReference>
<feature type="domain" description="Gfo/Idh/MocA-like oxidoreductase N-terminal" evidence="1">
    <location>
        <begin position="8"/>
        <end position="120"/>
    </location>
</feature>
<evidence type="ECO:0000259" key="2">
    <source>
        <dbReference type="Pfam" id="PF22725"/>
    </source>
</evidence>
<name>A0ABW3Y3Z9_9FLAO</name>
<dbReference type="SUPFAM" id="SSF51735">
    <property type="entry name" value="NAD(P)-binding Rossmann-fold domains"/>
    <property type="match status" value="1"/>
</dbReference>
<dbReference type="EMBL" id="JBHTMY010000003">
    <property type="protein sequence ID" value="MFD1316389.1"/>
    <property type="molecule type" value="Genomic_DNA"/>
</dbReference>
<gene>
    <name evidence="3" type="ORF">ACFQ39_12240</name>
</gene>
<dbReference type="InterPro" id="IPR051317">
    <property type="entry name" value="Gfo/Idh/MocA_oxidoreduct"/>
</dbReference>
<evidence type="ECO:0000259" key="1">
    <source>
        <dbReference type="Pfam" id="PF01408"/>
    </source>
</evidence>
<keyword evidence="4" id="KW-1185">Reference proteome</keyword>
<dbReference type="InterPro" id="IPR055170">
    <property type="entry name" value="GFO_IDH_MocA-like_dom"/>
</dbReference>
<evidence type="ECO:0000313" key="4">
    <source>
        <dbReference type="Proteomes" id="UP001597201"/>
    </source>
</evidence>
<dbReference type="InterPro" id="IPR036291">
    <property type="entry name" value="NAD(P)-bd_dom_sf"/>
</dbReference>
<proteinExistence type="predicted"/>
<dbReference type="Pfam" id="PF01408">
    <property type="entry name" value="GFO_IDH_MocA"/>
    <property type="match status" value="1"/>
</dbReference>
<evidence type="ECO:0000313" key="3">
    <source>
        <dbReference type="EMBL" id="MFD1316389.1"/>
    </source>
</evidence>
<dbReference type="InterPro" id="IPR000683">
    <property type="entry name" value="Gfo/Idh/MocA-like_OxRdtase_N"/>
</dbReference>
<protein>
    <submittedName>
        <fullName evidence="3">Gfo/Idh/MocA family protein</fullName>
    </submittedName>
</protein>
<feature type="domain" description="GFO/IDH/MocA-like oxidoreductase" evidence="2">
    <location>
        <begin position="132"/>
        <end position="262"/>
    </location>
</feature>
<dbReference type="RefSeq" id="WP_377179317.1">
    <property type="nucleotide sequence ID" value="NZ_JBHTMY010000003.1"/>
</dbReference>
<dbReference type="SUPFAM" id="SSF55347">
    <property type="entry name" value="Glyceraldehyde-3-phosphate dehydrogenase-like, C-terminal domain"/>
    <property type="match status" value="1"/>
</dbReference>
<dbReference type="PANTHER" id="PTHR43708:SF8">
    <property type="entry name" value="OXIDOREDUCTASE"/>
    <property type="match status" value="1"/>
</dbReference>